<accession>A0A9D2N9Z4</accession>
<dbReference type="AlphaFoldDB" id="A0A9D2N9Z4"/>
<keyword evidence="1" id="KW-0812">Transmembrane</keyword>
<evidence type="ECO:0000313" key="2">
    <source>
        <dbReference type="EMBL" id="HJC15893.1"/>
    </source>
</evidence>
<evidence type="ECO:0000256" key="1">
    <source>
        <dbReference type="SAM" id="Phobius"/>
    </source>
</evidence>
<dbReference type="Proteomes" id="UP000823849">
    <property type="component" value="Unassembled WGS sequence"/>
</dbReference>
<dbReference type="EMBL" id="DWWU01000036">
    <property type="protein sequence ID" value="HJC15893.1"/>
    <property type="molecule type" value="Genomic_DNA"/>
</dbReference>
<evidence type="ECO:0000313" key="3">
    <source>
        <dbReference type="Proteomes" id="UP000823849"/>
    </source>
</evidence>
<proteinExistence type="predicted"/>
<reference evidence="2" key="1">
    <citation type="journal article" date="2021" name="PeerJ">
        <title>Extensive microbial diversity within the chicken gut microbiome revealed by metagenomics and culture.</title>
        <authorList>
            <person name="Gilroy R."/>
            <person name="Ravi A."/>
            <person name="Getino M."/>
            <person name="Pursley I."/>
            <person name="Horton D.L."/>
            <person name="Alikhan N.F."/>
            <person name="Baker D."/>
            <person name="Gharbi K."/>
            <person name="Hall N."/>
            <person name="Watson M."/>
            <person name="Adriaenssens E.M."/>
            <person name="Foster-Nyarko E."/>
            <person name="Jarju S."/>
            <person name="Secka A."/>
            <person name="Antonio M."/>
            <person name="Oren A."/>
            <person name="Chaudhuri R.R."/>
            <person name="La Ragione R."/>
            <person name="Hildebrand F."/>
            <person name="Pallen M.J."/>
        </authorList>
    </citation>
    <scope>NUCLEOTIDE SEQUENCE</scope>
    <source>
        <strain evidence="2">CHK185-5351</strain>
    </source>
</reference>
<gene>
    <name evidence="2" type="ORF">H9705_08745</name>
</gene>
<reference evidence="2" key="2">
    <citation type="submission" date="2021-04" db="EMBL/GenBank/DDBJ databases">
        <authorList>
            <person name="Gilroy R."/>
        </authorList>
    </citation>
    <scope>NUCLEOTIDE SEQUENCE</scope>
    <source>
        <strain evidence="2">CHK185-5351</strain>
    </source>
</reference>
<sequence length="50" mass="5337">MNEKVFRTMGRTGGGNIAMGVLLLVAGVTMGVLMIVNGAKLLKRRAEITF</sequence>
<protein>
    <submittedName>
        <fullName evidence="2">Uncharacterized protein</fullName>
    </submittedName>
</protein>
<feature type="transmembrane region" description="Helical" evidence="1">
    <location>
        <begin position="17"/>
        <end position="36"/>
    </location>
</feature>
<keyword evidence="1" id="KW-1133">Transmembrane helix</keyword>
<organism evidence="2 3">
    <name type="scientific">Candidatus Fusicatenibacter intestinigallinarum</name>
    <dbReference type="NCBI Taxonomy" id="2838598"/>
    <lineage>
        <taxon>Bacteria</taxon>
        <taxon>Bacillati</taxon>
        <taxon>Bacillota</taxon>
        <taxon>Clostridia</taxon>
        <taxon>Lachnospirales</taxon>
        <taxon>Lachnospiraceae</taxon>
        <taxon>Fusicatenibacter</taxon>
    </lineage>
</organism>
<name>A0A9D2N9Z4_9FIRM</name>
<keyword evidence="1" id="KW-0472">Membrane</keyword>
<comment type="caution">
    <text evidence="2">The sequence shown here is derived from an EMBL/GenBank/DDBJ whole genome shotgun (WGS) entry which is preliminary data.</text>
</comment>